<dbReference type="PROSITE" id="PS50011">
    <property type="entry name" value="PROTEIN_KINASE_DOM"/>
    <property type="match status" value="1"/>
</dbReference>
<feature type="compositionally biased region" description="Pro residues" evidence="2">
    <location>
        <begin position="453"/>
        <end position="462"/>
    </location>
</feature>
<reference evidence="4 5" key="1">
    <citation type="journal article" date="2023" name="Commun. Biol.">
        <title>Reorganization of the ancestral sex-determining regions during the evolution of trioecy in Pleodorina starrii.</title>
        <authorList>
            <person name="Takahashi K."/>
            <person name="Suzuki S."/>
            <person name="Kawai-Toyooka H."/>
            <person name="Yamamoto K."/>
            <person name="Hamaji T."/>
            <person name="Ootsuki R."/>
            <person name="Yamaguchi H."/>
            <person name="Kawachi M."/>
            <person name="Higashiyama T."/>
            <person name="Nozaki H."/>
        </authorList>
    </citation>
    <scope>NUCLEOTIDE SEQUENCE [LARGE SCALE GENOMIC DNA]</scope>
    <source>
        <strain evidence="4 5">NIES-4479</strain>
    </source>
</reference>
<feature type="compositionally biased region" description="Low complexity" evidence="2">
    <location>
        <begin position="375"/>
        <end position="411"/>
    </location>
</feature>
<evidence type="ECO:0000256" key="1">
    <source>
        <dbReference type="ARBA" id="ARBA00005926"/>
    </source>
</evidence>
<dbReference type="GO" id="GO:0004672">
    <property type="term" value="F:protein kinase activity"/>
    <property type="evidence" value="ECO:0007669"/>
    <property type="project" value="InterPro"/>
</dbReference>
<dbReference type="SMART" id="SM00220">
    <property type="entry name" value="S_TKc"/>
    <property type="match status" value="1"/>
</dbReference>
<feature type="compositionally biased region" description="Low complexity" evidence="2">
    <location>
        <begin position="603"/>
        <end position="632"/>
    </location>
</feature>
<comment type="similarity">
    <text evidence="1">Belongs to the protein kinase superfamily. CK1 Ser/Thr protein kinase family. Casein kinase I subfamily.</text>
</comment>
<feature type="domain" description="Protein kinase" evidence="3">
    <location>
        <begin position="1"/>
        <end position="289"/>
    </location>
</feature>
<dbReference type="EMBL" id="BRXU01000014">
    <property type="protein sequence ID" value="GLC55916.1"/>
    <property type="molecule type" value="Genomic_DNA"/>
</dbReference>
<gene>
    <name evidence="4" type="primary">PLEST002864</name>
    <name evidence="4" type="ORF">PLESTB_001043900</name>
</gene>
<evidence type="ECO:0000256" key="2">
    <source>
        <dbReference type="SAM" id="MobiDB-lite"/>
    </source>
</evidence>
<dbReference type="InterPro" id="IPR050235">
    <property type="entry name" value="CK1_Ser-Thr_kinase"/>
</dbReference>
<feature type="compositionally biased region" description="Low complexity" evidence="2">
    <location>
        <begin position="463"/>
        <end position="479"/>
    </location>
</feature>
<keyword evidence="5" id="KW-1185">Reference proteome</keyword>
<name>A0A9W6BP72_9CHLO</name>
<feature type="compositionally biased region" description="Gly residues" evidence="2">
    <location>
        <begin position="356"/>
        <end position="369"/>
    </location>
</feature>
<dbReference type="InterPro" id="IPR011009">
    <property type="entry name" value="Kinase-like_dom_sf"/>
</dbReference>
<dbReference type="GO" id="GO:0005524">
    <property type="term" value="F:ATP binding"/>
    <property type="evidence" value="ECO:0007669"/>
    <property type="project" value="InterPro"/>
</dbReference>
<protein>
    <recommendedName>
        <fullName evidence="3">Protein kinase domain-containing protein</fullName>
    </recommendedName>
</protein>
<feature type="region of interest" description="Disordered" evidence="2">
    <location>
        <begin position="603"/>
        <end position="641"/>
    </location>
</feature>
<evidence type="ECO:0000313" key="4">
    <source>
        <dbReference type="EMBL" id="GLC55916.1"/>
    </source>
</evidence>
<feature type="compositionally biased region" description="Gly residues" evidence="2">
    <location>
        <begin position="219"/>
        <end position="232"/>
    </location>
</feature>
<organism evidence="4 5">
    <name type="scientific">Pleodorina starrii</name>
    <dbReference type="NCBI Taxonomy" id="330485"/>
    <lineage>
        <taxon>Eukaryota</taxon>
        <taxon>Viridiplantae</taxon>
        <taxon>Chlorophyta</taxon>
        <taxon>core chlorophytes</taxon>
        <taxon>Chlorophyceae</taxon>
        <taxon>CS clade</taxon>
        <taxon>Chlamydomonadales</taxon>
        <taxon>Volvocaceae</taxon>
        <taxon>Pleodorina</taxon>
    </lineage>
</organism>
<sequence length="641" mass="68584">MDAEKRYALKIERRRDVRSVKQEFKVLKKIQERAPSLVCTVHACGTFEDRFFMIMELLGNNVAEARKAAGGRFDLATVRRLATSMLGGLEEVHAAGFVHRDVKPANFAVGPAFADPLTGMWKVIDFGLARRYLDDAGEVLPERTDTSFRGSTTYASVHAHAEQDLGRRDDLWSWLYCTIELLEGTLPWRTDLNKDPDSRDGVLRMKQACIADPSRYLRSGGGGPGGPGGGGPHHPLLQPLLLGPVQQLSNYIASLGFADAPDYGLMYACLAQLPDDVGGLMPGLGPGSLAAAAGMAPGMWGLGGPEAQYSQQHQQAAAAAAAAAQMMYHQQYYGHHHHPHHQHQQQHHAQLPPGMAPGGGYWPARGGWGDPSMYAHQQQQQQLQQQQHPQAQPHQHHQQQQQQQLQQQQHQRYVPGGPPPPPDPGRSSPPPPLDNPASPPAEFRASGGGAGGPEPPPLPPPVAAAAGPQGTTAAAAAAAPRLADVPSEVAEGLLAEALAERAGPDQSREAAQVAEVHEYVELVKQGHVSDEAHDVAGRLMGLEPVEALATISYVLDALAAHAAPATANTAAVALSALGAYARDAAKRAMTKYCRALAAQHQPQLLAPQQQPQQQPQVQQQQQQQQHQQQQRGPGRGGGPGS</sequence>
<feature type="region of interest" description="Disordered" evidence="2">
    <location>
        <begin position="214"/>
        <end position="234"/>
    </location>
</feature>
<dbReference type="AlphaFoldDB" id="A0A9W6BP72"/>
<feature type="compositionally biased region" description="Pro residues" evidence="2">
    <location>
        <begin position="416"/>
        <end position="439"/>
    </location>
</feature>
<comment type="caution">
    <text evidence="4">The sequence shown here is derived from an EMBL/GenBank/DDBJ whole genome shotgun (WGS) entry which is preliminary data.</text>
</comment>
<proteinExistence type="inferred from homology"/>
<evidence type="ECO:0000259" key="3">
    <source>
        <dbReference type="PROSITE" id="PS50011"/>
    </source>
</evidence>
<dbReference type="SUPFAM" id="SSF56112">
    <property type="entry name" value="Protein kinase-like (PK-like)"/>
    <property type="match status" value="1"/>
</dbReference>
<accession>A0A9W6BP72</accession>
<dbReference type="InterPro" id="IPR000719">
    <property type="entry name" value="Prot_kinase_dom"/>
</dbReference>
<feature type="region of interest" description="Disordered" evidence="2">
    <location>
        <begin position="335"/>
        <end position="479"/>
    </location>
</feature>
<dbReference type="PANTHER" id="PTHR11909">
    <property type="entry name" value="CASEIN KINASE-RELATED"/>
    <property type="match status" value="1"/>
</dbReference>
<evidence type="ECO:0000313" key="5">
    <source>
        <dbReference type="Proteomes" id="UP001165080"/>
    </source>
</evidence>
<feature type="compositionally biased region" description="Basic residues" evidence="2">
    <location>
        <begin position="335"/>
        <end position="346"/>
    </location>
</feature>
<dbReference type="Pfam" id="PF00069">
    <property type="entry name" value="Pkinase"/>
    <property type="match status" value="1"/>
</dbReference>
<dbReference type="Gene3D" id="1.10.510.10">
    <property type="entry name" value="Transferase(Phosphotransferase) domain 1"/>
    <property type="match status" value="1"/>
</dbReference>
<dbReference type="Proteomes" id="UP001165080">
    <property type="component" value="Unassembled WGS sequence"/>
</dbReference>